<name>A0ABX8Z5L5_9NEIS</name>
<gene>
    <name evidence="2" type="ORF">K4H28_16530</name>
</gene>
<organism evidence="2 3">
    <name type="scientific">Deefgea tanakiae</name>
    <dbReference type="NCBI Taxonomy" id="2865840"/>
    <lineage>
        <taxon>Bacteria</taxon>
        <taxon>Pseudomonadati</taxon>
        <taxon>Pseudomonadota</taxon>
        <taxon>Betaproteobacteria</taxon>
        <taxon>Neisseriales</taxon>
        <taxon>Chitinibacteraceae</taxon>
        <taxon>Deefgea</taxon>
    </lineage>
</organism>
<feature type="transmembrane region" description="Helical" evidence="1">
    <location>
        <begin position="45"/>
        <end position="70"/>
    </location>
</feature>
<evidence type="ECO:0000256" key="1">
    <source>
        <dbReference type="SAM" id="Phobius"/>
    </source>
</evidence>
<proteinExistence type="predicted"/>
<dbReference type="EMBL" id="CP081150">
    <property type="protein sequence ID" value="QZA77846.1"/>
    <property type="molecule type" value="Genomic_DNA"/>
</dbReference>
<evidence type="ECO:0000313" key="2">
    <source>
        <dbReference type="EMBL" id="QZA77846.1"/>
    </source>
</evidence>
<keyword evidence="3" id="KW-1185">Reference proteome</keyword>
<dbReference type="Proteomes" id="UP000825679">
    <property type="component" value="Chromosome"/>
</dbReference>
<keyword evidence="1" id="KW-1133">Transmembrane helix</keyword>
<protein>
    <submittedName>
        <fullName evidence="2">Uncharacterized protein</fullName>
    </submittedName>
</protein>
<feature type="transmembrane region" description="Helical" evidence="1">
    <location>
        <begin position="12"/>
        <end position="39"/>
    </location>
</feature>
<evidence type="ECO:0000313" key="3">
    <source>
        <dbReference type="Proteomes" id="UP000825679"/>
    </source>
</evidence>
<dbReference type="RefSeq" id="WP_221006225.1">
    <property type="nucleotide sequence ID" value="NZ_CP081150.1"/>
</dbReference>
<keyword evidence="1" id="KW-0812">Transmembrane</keyword>
<sequence>MKPESELPPMRSFWYWVLFRGCVLWGVPCILLLAALRYASGQTSFMAGVIDALPVGIVGGILYGMGAYGYKSHQAFKQKMKLRKNQNGK</sequence>
<accession>A0ABX8Z5L5</accession>
<keyword evidence="1" id="KW-0472">Membrane</keyword>
<reference evidence="2 3" key="1">
    <citation type="submission" date="2021-08" db="EMBL/GenBank/DDBJ databases">
        <title>complete genome sequencing of Deefgea sp. D25.</title>
        <authorList>
            <person name="Bae J.-W."/>
            <person name="Gim D.-H."/>
        </authorList>
    </citation>
    <scope>NUCLEOTIDE SEQUENCE [LARGE SCALE GENOMIC DNA]</scope>
    <source>
        <strain evidence="2 3">D25</strain>
    </source>
</reference>